<dbReference type="EMBL" id="CYUD01000007">
    <property type="protein sequence ID" value="CUK03664.1"/>
    <property type="molecule type" value="Genomic_DNA"/>
</dbReference>
<dbReference type="Proteomes" id="UP000051260">
    <property type="component" value="Unassembled WGS sequence"/>
</dbReference>
<evidence type="ECO:0000313" key="1">
    <source>
        <dbReference type="EMBL" id="CUK03664.1"/>
    </source>
</evidence>
<keyword evidence="2" id="KW-1185">Reference proteome</keyword>
<dbReference type="STRING" id="1715692.RUE5091_02532"/>
<organism evidence="1 2">
    <name type="scientific">Ruegeria denitrificans</name>
    <dbReference type="NCBI Taxonomy" id="1715692"/>
    <lineage>
        <taxon>Bacteria</taxon>
        <taxon>Pseudomonadati</taxon>
        <taxon>Pseudomonadota</taxon>
        <taxon>Alphaproteobacteria</taxon>
        <taxon>Rhodobacterales</taxon>
        <taxon>Roseobacteraceae</taxon>
        <taxon>Ruegeria</taxon>
    </lineage>
</organism>
<gene>
    <name evidence="1" type="ORF">RUE5091_02532</name>
</gene>
<reference evidence="2" key="1">
    <citation type="submission" date="2015-09" db="EMBL/GenBank/DDBJ databases">
        <authorList>
            <person name="Rodrigo-Torres L."/>
            <person name="Arahal D.R."/>
        </authorList>
    </citation>
    <scope>NUCLEOTIDE SEQUENCE [LARGE SCALE GENOMIC DNA]</scope>
    <source>
        <strain evidence="2">CECT 5091</strain>
    </source>
</reference>
<proteinExistence type="predicted"/>
<evidence type="ECO:0000313" key="2">
    <source>
        <dbReference type="Proteomes" id="UP000051260"/>
    </source>
</evidence>
<dbReference type="AlphaFoldDB" id="A0A0P1IBK7"/>
<sequence>MFDGFSVARKLMGKSCKVSLIVILRTSSFKTSPAETFVFRKLSKTRTGFTSLVPNHLQAAILSNVYEIRLG</sequence>
<name>A0A0P1IBK7_9RHOB</name>
<protein>
    <submittedName>
        <fullName evidence="1">Uncharacterized protein</fullName>
    </submittedName>
</protein>
<accession>A0A0P1IBK7</accession>